<evidence type="ECO:0000313" key="1">
    <source>
        <dbReference type="EMBL" id="KAB5587631.1"/>
    </source>
</evidence>
<protein>
    <submittedName>
        <fullName evidence="1">Uncharacterized protein</fullName>
    </submittedName>
</protein>
<proteinExistence type="predicted"/>
<accession>A0A5N5Q873</accession>
<comment type="caution">
    <text evidence="1">The sequence shown here is derived from an EMBL/GenBank/DDBJ whole genome shotgun (WGS) entry which is preliminary data.</text>
</comment>
<dbReference type="PANTHER" id="PTHR48472">
    <property type="entry name" value="TC1-LIKE TRANSPOSASE DDE DOMAIN-CONTAINING PROTEIN"/>
    <property type="match status" value="1"/>
</dbReference>
<reference evidence="1 2" key="1">
    <citation type="journal article" date="2019" name="Fungal Biol. Biotechnol.">
        <title>Draft genome sequence of fastidious pathogen Ceratobasidium theobromae, which causes vascular-streak dieback in Theobroma cacao.</title>
        <authorList>
            <person name="Ali S.S."/>
            <person name="Asman A."/>
            <person name="Shao J."/>
            <person name="Firmansyah A.P."/>
            <person name="Susilo A.W."/>
            <person name="Rosmana A."/>
            <person name="McMahon P."/>
            <person name="Junaid M."/>
            <person name="Guest D."/>
            <person name="Kheng T.Y."/>
            <person name="Meinhardt L.W."/>
            <person name="Bailey B.A."/>
        </authorList>
    </citation>
    <scope>NUCLEOTIDE SEQUENCE [LARGE SCALE GENOMIC DNA]</scope>
    <source>
        <strain evidence="1 2">CT2</strain>
    </source>
</reference>
<sequence length="129" mass="14665">MTASLQVSERTIREIIRQWSSTGSIRTITATGPGVLGRPRALDFEAISYLRERIDNSPNLYLDEIKADLFETLGITIHASTISRTLKRFGITTKKISRRATERSEELRECYRLVTAGIPAECLVFTFWL</sequence>
<gene>
    <name evidence="1" type="ORF">CTheo_8930</name>
</gene>
<dbReference type="Proteomes" id="UP000383932">
    <property type="component" value="Unassembled WGS sequence"/>
</dbReference>
<dbReference type="InterPro" id="IPR009057">
    <property type="entry name" value="Homeodomain-like_sf"/>
</dbReference>
<dbReference type="OrthoDB" id="3264182at2759"/>
<dbReference type="EMBL" id="SSOP01000915">
    <property type="protein sequence ID" value="KAB5587631.1"/>
    <property type="molecule type" value="Genomic_DNA"/>
</dbReference>
<name>A0A5N5Q873_9AGAM</name>
<evidence type="ECO:0000313" key="2">
    <source>
        <dbReference type="Proteomes" id="UP000383932"/>
    </source>
</evidence>
<dbReference type="AlphaFoldDB" id="A0A5N5Q873"/>
<dbReference type="PANTHER" id="PTHR48472:SF1">
    <property type="entry name" value="TC1-LIKE TRANSPOSASE DDE DOMAIN-CONTAINING PROTEIN"/>
    <property type="match status" value="1"/>
</dbReference>
<dbReference type="SUPFAM" id="SSF46689">
    <property type="entry name" value="Homeodomain-like"/>
    <property type="match status" value="1"/>
</dbReference>
<keyword evidence="2" id="KW-1185">Reference proteome</keyword>
<organism evidence="1 2">
    <name type="scientific">Ceratobasidium theobromae</name>
    <dbReference type="NCBI Taxonomy" id="1582974"/>
    <lineage>
        <taxon>Eukaryota</taxon>
        <taxon>Fungi</taxon>
        <taxon>Dikarya</taxon>
        <taxon>Basidiomycota</taxon>
        <taxon>Agaricomycotina</taxon>
        <taxon>Agaricomycetes</taxon>
        <taxon>Cantharellales</taxon>
        <taxon>Ceratobasidiaceae</taxon>
        <taxon>Ceratobasidium</taxon>
    </lineage>
</organism>